<dbReference type="RefSeq" id="WP_184712585.1">
    <property type="nucleotide sequence ID" value="NZ_JACHJP010000001.1"/>
</dbReference>
<proteinExistence type="predicted"/>
<keyword evidence="2" id="KW-1185">Reference proteome</keyword>
<evidence type="ECO:0000313" key="2">
    <source>
        <dbReference type="Proteomes" id="UP000552644"/>
    </source>
</evidence>
<reference evidence="1 2" key="1">
    <citation type="submission" date="2020-08" db="EMBL/GenBank/DDBJ databases">
        <title>Genomic Encyclopedia of Type Strains, Phase III (KMG-III): the genomes of soil and plant-associated and newly described type strains.</title>
        <authorList>
            <person name="Whitman W."/>
        </authorList>
    </citation>
    <scope>NUCLEOTIDE SEQUENCE [LARGE SCALE GENOMIC DNA]</scope>
    <source>
        <strain evidence="1 2">CECT 8840</strain>
    </source>
</reference>
<organism evidence="1 2">
    <name type="scientific">Streptosporangium saharense</name>
    <dbReference type="NCBI Taxonomy" id="1706840"/>
    <lineage>
        <taxon>Bacteria</taxon>
        <taxon>Bacillati</taxon>
        <taxon>Actinomycetota</taxon>
        <taxon>Actinomycetes</taxon>
        <taxon>Streptosporangiales</taxon>
        <taxon>Streptosporangiaceae</taxon>
        <taxon>Streptosporangium</taxon>
    </lineage>
</organism>
<evidence type="ECO:0000313" key="1">
    <source>
        <dbReference type="EMBL" id="MBB4913860.1"/>
    </source>
</evidence>
<gene>
    <name evidence="1" type="ORF">FHS44_000932</name>
</gene>
<dbReference type="Gene3D" id="3.40.50.300">
    <property type="entry name" value="P-loop containing nucleotide triphosphate hydrolases"/>
    <property type="match status" value="1"/>
</dbReference>
<dbReference type="SUPFAM" id="SSF52540">
    <property type="entry name" value="P-loop containing nucleoside triphosphate hydrolases"/>
    <property type="match status" value="1"/>
</dbReference>
<accession>A0A7W7VL70</accession>
<dbReference type="InterPro" id="IPR011990">
    <property type="entry name" value="TPR-like_helical_dom_sf"/>
</dbReference>
<dbReference type="SUPFAM" id="SSF48452">
    <property type="entry name" value="TPR-like"/>
    <property type="match status" value="1"/>
</dbReference>
<protein>
    <submittedName>
        <fullName evidence="1">Putative ATPase</fullName>
    </submittedName>
</protein>
<dbReference type="AlphaFoldDB" id="A0A7W7VL70"/>
<sequence length="619" mass="66661">MSAFVGRRDEVAEITALFDRVRLVTLSGAGGVGKTRLGLELARTLVPEPAVIDVAELAQVGGPQALAPAVTEALALSTGSLLVLDTCEALVDEVASLVSELLAADSELRVLAISRQSLAVPGEHLWVLSSLPAQDAHALLAGLGDACPQETLAEVCDRLEGLPLAIELAAVRLRAMPAEDFVTALDDRLALLVDEDRQGPSRHRALATCIGWSHQLCTERERLFWARVSVFPGEFDLEAATYVCRDDTLRAQDMVDVVTGLVDKSVLLRRETVAGVRFLMPGATREFGAGWLALLGQQEEVRLRHHDFYLALARTVEHEWPRRQVRWHRRLRLEAANLAKALETGLEAGTGLELAGTLWILWVCCGMHAEGRGYLDRALAADLRRGPARTRALWVCAWTASLQGDLLGAEERLSECREADPGGHAGAYVTQLAAQVAAQRGQADRAVLGIRAARDRHHSAGRSFPGLLPGYAVVAACLLTLGDVEDAIGVLVEGLDLCETYEDLWTRSHLCHLRAQADYLRGDLAAAGEHAREALRTARLFDDRTAQAAGIELLGALAVAERRAEEGLALLAAARDAWVALGGDHLRPPLLASIPAPQETLPTEVLSLDAATTLALKEP</sequence>
<dbReference type="Gene3D" id="1.25.40.10">
    <property type="entry name" value="Tetratricopeptide repeat domain"/>
    <property type="match status" value="1"/>
</dbReference>
<dbReference type="PANTHER" id="PTHR47691:SF3">
    <property type="entry name" value="HTH-TYPE TRANSCRIPTIONAL REGULATOR RV0890C-RELATED"/>
    <property type="match status" value="1"/>
</dbReference>
<dbReference type="Proteomes" id="UP000552644">
    <property type="component" value="Unassembled WGS sequence"/>
</dbReference>
<comment type="caution">
    <text evidence="1">The sequence shown here is derived from an EMBL/GenBank/DDBJ whole genome shotgun (WGS) entry which is preliminary data.</text>
</comment>
<name>A0A7W7VL70_9ACTN</name>
<dbReference type="PANTHER" id="PTHR47691">
    <property type="entry name" value="REGULATOR-RELATED"/>
    <property type="match status" value="1"/>
</dbReference>
<dbReference type="EMBL" id="JACHJP010000001">
    <property type="protein sequence ID" value="MBB4913860.1"/>
    <property type="molecule type" value="Genomic_DNA"/>
</dbReference>
<dbReference type="InterPro" id="IPR027417">
    <property type="entry name" value="P-loop_NTPase"/>
</dbReference>